<evidence type="ECO:0000313" key="2">
    <source>
        <dbReference type="EMBL" id="MPC12996.1"/>
    </source>
</evidence>
<feature type="compositionally biased region" description="Pro residues" evidence="1">
    <location>
        <begin position="58"/>
        <end position="71"/>
    </location>
</feature>
<feature type="compositionally biased region" description="Basic residues" evidence="1">
    <location>
        <begin position="36"/>
        <end position="48"/>
    </location>
</feature>
<dbReference type="EMBL" id="VSRR010000251">
    <property type="protein sequence ID" value="MPC12996.1"/>
    <property type="molecule type" value="Genomic_DNA"/>
</dbReference>
<sequence>MTVFSATQFMSTLLSDEISNECTCSYQQVTPPVPKHSPRRHRTTHQHPRRPDTLHPYPTQPSPAPPGPNPQTHPGTGQDGRRDKK</sequence>
<feature type="region of interest" description="Disordered" evidence="1">
    <location>
        <begin position="27"/>
        <end position="85"/>
    </location>
</feature>
<proteinExistence type="predicted"/>
<dbReference type="Proteomes" id="UP000324222">
    <property type="component" value="Unassembled WGS sequence"/>
</dbReference>
<keyword evidence="3" id="KW-1185">Reference proteome</keyword>
<reference evidence="2 3" key="1">
    <citation type="submission" date="2019-05" db="EMBL/GenBank/DDBJ databases">
        <title>Another draft genome of Portunus trituberculatus and its Hox gene families provides insights of decapod evolution.</title>
        <authorList>
            <person name="Jeong J.-H."/>
            <person name="Song I."/>
            <person name="Kim S."/>
            <person name="Choi T."/>
            <person name="Kim D."/>
            <person name="Ryu S."/>
            <person name="Kim W."/>
        </authorList>
    </citation>
    <scope>NUCLEOTIDE SEQUENCE [LARGE SCALE GENOMIC DNA]</scope>
    <source>
        <tissue evidence="2">Muscle</tissue>
    </source>
</reference>
<evidence type="ECO:0000256" key="1">
    <source>
        <dbReference type="SAM" id="MobiDB-lite"/>
    </source>
</evidence>
<organism evidence="2 3">
    <name type="scientific">Portunus trituberculatus</name>
    <name type="common">Swimming crab</name>
    <name type="synonym">Neptunus trituberculatus</name>
    <dbReference type="NCBI Taxonomy" id="210409"/>
    <lineage>
        <taxon>Eukaryota</taxon>
        <taxon>Metazoa</taxon>
        <taxon>Ecdysozoa</taxon>
        <taxon>Arthropoda</taxon>
        <taxon>Crustacea</taxon>
        <taxon>Multicrustacea</taxon>
        <taxon>Malacostraca</taxon>
        <taxon>Eumalacostraca</taxon>
        <taxon>Eucarida</taxon>
        <taxon>Decapoda</taxon>
        <taxon>Pleocyemata</taxon>
        <taxon>Brachyura</taxon>
        <taxon>Eubrachyura</taxon>
        <taxon>Portunoidea</taxon>
        <taxon>Portunidae</taxon>
        <taxon>Portuninae</taxon>
        <taxon>Portunus</taxon>
    </lineage>
</organism>
<dbReference type="AlphaFoldDB" id="A0A5B7CXC2"/>
<accession>A0A5B7CXC2</accession>
<comment type="caution">
    <text evidence="2">The sequence shown here is derived from an EMBL/GenBank/DDBJ whole genome shotgun (WGS) entry which is preliminary data.</text>
</comment>
<gene>
    <name evidence="2" type="ORF">E2C01_005714</name>
</gene>
<name>A0A5B7CXC2_PORTR</name>
<protein>
    <submittedName>
        <fullName evidence="2">Uncharacterized protein</fullName>
    </submittedName>
</protein>
<evidence type="ECO:0000313" key="3">
    <source>
        <dbReference type="Proteomes" id="UP000324222"/>
    </source>
</evidence>